<keyword evidence="4" id="KW-1185">Reference proteome</keyword>
<comment type="caution">
    <text evidence="3">The sequence shown here is derived from an EMBL/GenBank/DDBJ whole genome shotgun (WGS) entry which is preliminary data.</text>
</comment>
<dbReference type="PANTHER" id="PTHR30590:SF2">
    <property type="entry name" value="INNER MEMBRANE PROTEIN"/>
    <property type="match status" value="1"/>
</dbReference>
<gene>
    <name evidence="3" type="ORF">NCI00_04385</name>
</gene>
<sequence length="432" mass="50080">MQTQETLQPTIKSERILAMDTIRGISLFGILLMNIIVFGLYKAYFDPTNNGGATGWNLTFWWMNTLFFEGTMRGMFSMLFGAGILLFTSRSVENKQGTVVTDLFFRRLMWMVLFGVIHCYLLLWDGDILYTYGIVGMFAFSFRHLAPKYLILASAIILIVAAAFNVKDYFKIKDAFGKVTIAQTKKTTGENLVKEDSTAIEKWNAILKEEKATPTQVKEEMTARSKGYWSIVMHKLPVNQYMETTFLYFLNFWDTLAMMLWGMAFFKLGILKAAKSNRFYWLMALMGYGIGITINYFEGSHIVSSNFSILSIYKTFMTYNLGRIPTTCGHIALIMLFVKSGFLPFLQKSLAAVGQMAFTNYITHSIICNFIFLGYGFSMYGKLQRYELYYIVISIWVFQLIVSPIWLKYFRFGPLEWLWRSLTYWKLQPMKR</sequence>
<dbReference type="InterPro" id="IPR052529">
    <property type="entry name" value="Bact_Transport_Assoc"/>
</dbReference>
<feature type="transmembrane region" description="Helical" evidence="1">
    <location>
        <begin position="358"/>
        <end position="376"/>
    </location>
</feature>
<dbReference type="Proteomes" id="UP001204772">
    <property type="component" value="Unassembled WGS sequence"/>
</dbReference>
<feature type="transmembrane region" description="Helical" evidence="1">
    <location>
        <begin position="245"/>
        <end position="266"/>
    </location>
</feature>
<reference evidence="3 4" key="1">
    <citation type="submission" date="2022-06" db="EMBL/GenBank/DDBJ databases">
        <title>Runella sp. S5 genome sequencing.</title>
        <authorList>
            <person name="Park S."/>
        </authorList>
    </citation>
    <scope>NUCLEOTIDE SEQUENCE [LARGE SCALE GENOMIC DNA]</scope>
    <source>
        <strain evidence="3 4">S5</strain>
    </source>
</reference>
<evidence type="ECO:0000256" key="1">
    <source>
        <dbReference type="SAM" id="Phobius"/>
    </source>
</evidence>
<evidence type="ECO:0000313" key="4">
    <source>
        <dbReference type="Proteomes" id="UP001204772"/>
    </source>
</evidence>
<accession>A0ABT1FIQ2</accession>
<name>A0ABT1FIQ2_9BACT</name>
<evidence type="ECO:0000313" key="3">
    <source>
        <dbReference type="EMBL" id="MCP1381646.1"/>
    </source>
</evidence>
<feature type="domain" description="DUF418" evidence="2">
    <location>
        <begin position="266"/>
        <end position="426"/>
    </location>
</feature>
<protein>
    <submittedName>
        <fullName evidence="3">DUF418 domain-containing protein</fullName>
    </submittedName>
</protein>
<dbReference type="EMBL" id="JAMZEL010000001">
    <property type="protein sequence ID" value="MCP1381646.1"/>
    <property type="molecule type" value="Genomic_DNA"/>
</dbReference>
<keyword evidence="1" id="KW-1133">Transmembrane helix</keyword>
<dbReference type="InterPro" id="IPR007349">
    <property type="entry name" value="DUF418"/>
</dbReference>
<feature type="transmembrane region" description="Helical" evidence="1">
    <location>
        <begin position="278"/>
        <end position="297"/>
    </location>
</feature>
<dbReference type="Pfam" id="PF04235">
    <property type="entry name" value="DUF418"/>
    <property type="match status" value="1"/>
</dbReference>
<feature type="transmembrane region" description="Helical" evidence="1">
    <location>
        <begin position="61"/>
        <end position="87"/>
    </location>
</feature>
<feature type="transmembrane region" description="Helical" evidence="1">
    <location>
        <begin position="146"/>
        <end position="166"/>
    </location>
</feature>
<keyword evidence="1" id="KW-0812">Transmembrane</keyword>
<feature type="transmembrane region" description="Helical" evidence="1">
    <location>
        <begin position="108"/>
        <end position="126"/>
    </location>
</feature>
<organism evidence="3 4">
    <name type="scientific">Runella salmonicolor</name>
    <dbReference type="NCBI Taxonomy" id="2950278"/>
    <lineage>
        <taxon>Bacteria</taxon>
        <taxon>Pseudomonadati</taxon>
        <taxon>Bacteroidota</taxon>
        <taxon>Cytophagia</taxon>
        <taxon>Cytophagales</taxon>
        <taxon>Spirosomataceae</taxon>
        <taxon>Runella</taxon>
    </lineage>
</organism>
<dbReference type="RefSeq" id="WP_253525394.1">
    <property type="nucleotide sequence ID" value="NZ_JAMZEL010000001.1"/>
</dbReference>
<keyword evidence="1" id="KW-0472">Membrane</keyword>
<feature type="transmembrane region" description="Helical" evidence="1">
    <location>
        <begin position="21"/>
        <end position="41"/>
    </location>
</feature>
<feature type="transmembrane region" description="Helical" evidence="1">
    <location>
        <begin position="388"/>
        <end position="407"/>
    </location>
</feature>
<dbReference type="PANTHER" id="PTHR30590">
    <property type="entry name" value="INNER MEMBRANE PROTEIN"/>
    <property type="match status" value="1"/>
</dbReference>
<feature type="transmembrane region" description="Helical" evidence="1">
    <location>
        <begin position="318"/>
        <end position="338"/>
    </location>
</feature>
<evidence type="ECO:0000259" key="2">
    <source>
        <dbReference type="Pfam" id="PF04235"/>
    </source>
</evidence>
<proteinExistence type="predicted"/>